<evidence type="ECO:0000313" key="2">
    <source>
        <dbReference type="Proteomes" id="UP001321473"/>
    </source>
</evidence>
<comment type="caution">
    <text evidence="1">The sequence shown here is derived from an EMBL/GenBank/DDBJ whole genome shotgun (WGS) entry which is preliminary data.</text>
</comment>
<organism evidence="1 2">
    <name type="scientific">Amblyomma americanum</name>
    <name type="common">Lone star tick</name>
    <dbReference type="NCBI Taxonomy" id="6943"/>
    <lineage>
        <taxon>Eukaryota</taxon>
        <taxon>Metazoa</taxon>
        <taxon>Ecdysozoa</taxon>
        <taxon>Arthropoda</taxon>
        <taxon>Chelicerata</taxon>
        <taxon>Arachnida</taxon>
        <taxon>Acari</taxon>
        <taxon>Parasitiformes</taxon>
        <taxon>Ixodida</taxon>
        <taxon>Ixodoidea</taxon>
        <taxon>Ixodidae</taxon>
        <taxon>Amblyomminae</taxon>
        <taxon>Amblyomma</taxon>
    </lineage>
</organism>
<evidence type="ECO:0000313" key="1">
    <source>
        <dbReference type="EMBL" id="KAK8778834.1"/>
    </source>
</evidence>
<reference evidence="1 2" key="1">
    <citation type="journal article" date="2023" name="Arcadia Sci">
        <title>De novo assembly of a long-read Amblyomma americanum tick genome.</title>
        <authorList>
            <person name="Chou S."/>
            <person name="Poskanzer K.E."/>
            <person name="Rollins M."/>
            <person name="Thuy-Boun P.S."/>
        </authorList>
    </citation>
    <scope>NUCLEOTIDE SEQUENCE [LARGE SCALE GENOMIC DNA]</scope>
    <source>
        <strain evidence="1">F_SG_1</strain>
        <tissue evidence="1">Salivary glands</tissue>
    </source>
</reference>
<protein>
    <submittedName>
        <fullName evidence="1">Uncharacterized protein</fullName>
    </submittedName>
</protein>
<gene>
    <name evidence="1" type="ORF">V5799_019826</name>
</gene>
<accession>A0AAQ4EVE8</accession>
<sequence>MGMARPGTKLASAADITLSPTYLMIHGEEWRDIRKSDLQEHRTVQNQLYAVQPDFGNAIVFGALKGRIQQSSSFKTIMSTVMTSKVL</sequence>
<dbReference type="EMBL" id="JARKHS020010365">
    <property type="protein sequence ID" value="KAK8778834.1"/>
    <property type="molecule type" value="Genomic_DNA"/>
</dbReference>
<keyword evidence="2" id="KW-1185">Reference proteome</keyword>
<dbReference type="AlphaFoldDB" id="A0AAQ4EVE8"/>
<dbReference type="Proteomes" id="UP001321473">
    <property type="component" value="Unassembled WGS sequence"/>
</dbReference>
<name>A0AAQ4EVE8_AMBAM</name>
<proteinExistence type="predicted"/>